<dbReference type="CDD" id="cd06260">
    <property type="entry name" value="DUF820-like"/>
    <property type="match status" value="1"/>
</dbReference>
<protein>
    <recommendedName>
        <fullName evidence="1">Putative restriction endonuclease domain-containing protein</fullName>
    </recommendedName>
</protein>
<dbReference type="Proteomes" id="UP001156856">
    <property type="component" value="Unassembled WGS sequence"/>
</dbReference>
<dbReference type="Proteomes" id="UP000321960">
    <property type="component" value="Unassembled WGS sequence"/>
</dbReference>
<reference evidence="3" key="4">
    <citation type="submission" date="2023-01" db="EMBL/GenBank/DDBJ databases">
        <title>Draft genome sequence of Methylobacterium oxalidis strain NBRC 107715.</title>
        <authorList>
            <person name="Sun Q."/>
            <person name="Mori K."/>
        </authorList>
    </citation>
    <scope>NUCLEOTIDE SEQUENCE</scope>
    <source>
        <strain evidence="3">NBRC 107715</strain>
    </source>
</reference>
<dbReference type="EMBL" id="BSPK01000091">
    <property type="protein sequence ID" value="GLS66063.1"/>
    <property type="molecule type" value="Genomic_DNA"/>
</dbReference>
<evidence type="ECO:0000313" key="5">
    <source>
        <dbReference type="Proteomes" id="UP001156856"/>
    </source>
</evidence>
<dbReference type="InterPro" id="IPR008538">
    <property type="entry name" value="Uma2"/>
</dbReference>
<gene>
    <name evidence="3" type="ORF">GCM10007888_44450</name>
    <name evidence="2" type="ORF">MOX02_43100</name>
</gene>
<dbReference type="InterPro" id="IPR011335">
    <property type="entry name" value="Restrct_endonuc-II-like"/>
</dbReference>
<keyword evidence="5" id="KW-1185">Reference proteome</keyword>
<comment type="caution">
    <text evidence="2">The sequence shown here is derived from an EMBL/GenBank/DDBJ whole genome shotgun (WGS) entry which is preliminary data.</text>
</comment>
<name>A0A512J8J7_9HYPH</name>
<evidence type="ECO:0000313" key="4">
    <source>
        <dbReference type="Proteomes" id="UP000321960"/>
    </source>
</evidence>
<organism evidence="2 4">
    <name type="scientific">Methylobacterium oxalidis</name>
    <dbReference type="NCBI Taxonomy" id="944322"/>
    <lineage>
        <taxon>Bacteria</taxon>
        <taxon>Pseudomonadati</taxon>
        <taxon>Pseudomonadota</taxon>
        <taxon>Alphaproteobacteria</taxon>
        <taxon>Hyphomicrobiales</taxon>
        <taxon>Methylobacteriaceae</taxon>
        <taxon>Methylobacterium</taxon>
    </lineage>
</organism>
<evidence type="ECO:0000313" key="2">
    <source>
        <dbReference type="EMBL" id="GEP06272.1"/>
    </source>
</evidence>
<dbReference type="OrthoDB" id="155284at2"/>
<reference evidence="3" key="1">
    <citation type="journal article" date="2014" name="Int. J. Syst. Evol. Microbiol.">
        <title>Complete genome of a new Firmicutes species belonging to the dominant human colonic microbiota ('Ruminococcus bicirculans') reveals two chromosomes and a selective capacity to utilize plant glucans.</title>
        <authorList>
            <consortium name="NISC Comparative Sequencing Program"/>
            <person name="Wegmann U."/>
            <person name="Louis P."/>
            <person name="Goesmann A."/>
            <person name="Henrissat B."/>
            <person name="Duncan S.H."/>
            <person name="Flint H.J."/>
        </authorList>
    </citation>
    <scope>NUCLEOTIDE SEQUENCE</scope>
    <source>
        <strain evidence="3">NBRC 107715</strain>
    </source>
</reference>
<reference evidence="2 4" key="3">
    <citation type="submission" date="2019-07" db="EMBL/GenBank/DDBJ databases">
        <title>Whole genome shotgun sequence of Methylobacterium oxalidis NBRC 107715.</title>
        <authorList>
            <person name="Hosoyama A."/>
            <person name="Uohara A."/>
            <person name="Ohji S."/>
            <person name="Ichikawa N."/>
        </authorList>
    </citation>
    <scope>NUCLEOTIDE SEQUENCE [LARGE SCALE GENOMIC DNA]</scope>
    <source>
        <strain evidence="2 4">NBRC 107715</strain>
    </source>
</reference>
<dbReference type="InterPro" id="IPR012296">
    <property type="entry name" value="Nuclease_put_TT1808"/>
</dbReference>
<feature type="domain" description="Putative restriction endonuclease" evidence="1">
    <location>
        <begin position="15"/>
        <end position="138"/>
    </location>
</feature>
<accession>A0A512J8J7</accession>
<dbReference type="Pfam" id="PF05685">
    <property type="entry name" value="Uma2"/>
    <property type="match status" value="1"/>
</dbReference>
<evidence type="ECO:0000259" key="1">
    <source>
        <dbReference type="Pfam" id="PF05685"/>
    </source>
</evidence>
<dbReference type="Gene3D" id="3.90.1570.10">
    <property type="entry name" value="tt1808, chain A"/>
    <property type="match status" value="1"/>
</dbReference>
<sequence length="168" mass="18640">MGVAVRRETRMRAADFIAWVAARPDEERWNLIEGFRYLMAPQSERHQRIVANLFRHIDTLAERRGCRAVPGLAPLGPTMDDDAPIPDIVMRCGPAVSGGCARDPILVAEVLPSSTISKDRGRETEFFRAIGGYDDAWLKRPLGREGIIELPELDGSVPVDLDDAGIEF</sequence>
<proteinExistence type="predicted"/>
<evidence type="ECO:0000313" key="3">
    <source>
        <dbReference type="EMBL" id="GLS66063.1"/>
    </source>
</evidence>
<dbReference type="PANTHER" id="PTHR36558:SF1">
    <property type="entry name" value="RESTRICTION ENDONUCLEASE DOMAIN-CONTAINING PROTEIN-RELATED"/>
    <property type="match status" value="1"/>
</dbReference>
<dbReference type="RefSeq" id="WP_147027798.1">
    <property type="nucleotide sequence ID" value="NZ_BJZU01000097.1"/>
</dbReference>
<reference evidence="5" key="2">
    <citation type="journal article" date="2019" name="Int. J. Syst. Evol. Microbiol.">
        <title>The Global Catalogue of Microorganisms (GCM) 10K type strain sequencing project: providing services to taxonomists for standard genome sequencing and annotation.</title>
        <authorList>
            <consortium name="The Broad Institute Genomics Platform"/>
            <consortium name="The Broad Institute Genome Sequencing Center for Infectious Disease"/>
            <person name="Wu L."/>
            <person name="Ma J."/>
        </authorList>
    </citation>
    <scope>NUCLEOTIDE SEQUENCE [LARGE SCALE GENOMIC DNA]</scope>
    <source>
        <strain evidence="5">NBRC 107715</strain>
    </source>
</reference>
<dbReference type="PANTHER" id="PTHR36558">
    <property type="entry name" value="GLR1098 PROTEIN"/>
    <property type="match status" value="1"/>
</dbReference>
<dbReference type="AlphaFoldDB" id="A0A512J8J7"/>
<dbReference type="SUPFAM" id="SSF52980">
    <property type="entry name" value="Restriction endonuclease-like"/>
    <property type="match status" value="1"/>
</dbReference>
<dbReference type="EMBL" id="BJZU01000097">
    <property type="protein sequence ID" value="GEP06272.1"/>
    <property type="molecule type" value="Genomic_DNA"/>
</dbReference>